<gene>
    <name evidence="2" type="ORF">F7725_015231</name>
</gene>
<accession>A0A7J5YGY1</accession>
<evidence type="ECO:0000313" key="2">
    <source>
        <dbReference type="EMBL" id="KAF3848734.1"/>
    </source>
</evidence>
<dbReference type="EMBL" id="JAAKFY010000012">
    <property type="protein sequence ID" value="KAF3848734.1"/>
    <property type="molecule type" value="Genomic_DNA"/>
</dbReference>
<organism evidence="2 3">
    <name type="scientific">Dissostichus mawsoni</name>
    <name type="common">Antarctic cod</name>
    <dbReference type="NCBI Taxonomy" id="36200"/>
    <lineage>
        <taxon>Eukaryota</taxon>
        <taxon>Metazoa</taxon>
        <taxon>Chordata</taxon>
        <taxon>Craniata</taxon>
        <taxon>Vertebrata</taxon>
        <taxon>Euteleostomi</taxon>
        <taxon>Actinopterygii</taxon>
        <taxon>Neopterygii</taxon>
        <taxon>Teleostei</taxon>
        <taxon>Neoteleostei</taxon>
        <taxon>Acanthomorphata</taxon>
        <taxon>Eupercaria</taxon>
        <taxon>Perciformes</taxon>
        <taxon>Notothenioidei</taxon>
        <taxon>Nototheniidae</taxon>
        <taxon>Dissostichus</taxon>
    </lineage>
</organism>
<evidence type="ECO:0000256" key="1">
    <source>
        <dbReference type="SAM" id="MobiDB-lite"/>
    </source>
</evidence>
<reference evidence="2 3" key="1">
    <citation type="submission" date="2020-03" db="EMBL/GenBank/DDBJ databases">
        <title>Dissostichus mawsoni Genome sequencing and assembly.</title>
        <authorList>
            <person name="Park H."/>
        </authorList>
    </citation>
    <scope>NUCLEOTIDE SEQUENCE [LARGE SCALE GENOMIC DNA]</scope>
    <source>
        <strain evidence="2">DM0001</strain>
        <tissue evidence="2">Muscle</tissue>
    </source>
</reference>
<keyword evidence="3" id="KW-1185">Reference proteome</keyword>
<sequence length="115" mass="12611">MQGGQGEELPSCRGIRMLQTLRPPPPPPGGSAPSWTAVSDSGTLRFADALQRSVTFCTFGWRGRCRSLGGERRPGMLMLEEERWSWSSPPPHQQGPLGHGPWKTQRGSLGEEKVT</sequence>
<evidence type="ECO:0000313" key="3">
    <source>
        <dbReference type="Proteomes" id="UP000518266"/>
    </source>
</evidence>
<name>A0A7J5YGY1_DISMA</name>
<proteinExistence type="predicted"/>
<comment type="caution">
    <text evidence="2">The sequence shown here is derived from an EMBL/GenBank/DDBJ whole genome shotgun (WGS) entry which is preliminary data.</text>
</comment>
<dbReference type="Proteomes" id="UP000518266">
    <property type="component" value="Unassembled WGS sequence"/>
</dbReference>
<feature type="region of interest" description="Disordered" evidence="1">
    <location>
        <begin position="84"/>
        <end position="115"/>
    </location>
</feature>
<dbReference type="AlphaFoldDB" id="A0A7J5YGY1"/>
<protein>
    <submittedName>
        <fullName evidence="2">Uncharacterized protein</fullName>
    </submittedName>
</protein>
<feature type="region of interest" description="Disordered" evidence="1">
    <location>
        <begin position="1"/>
        <end position="38"/>
    </location>
</feature>